<keyword evidence="2" id="KW-1185">Reference proteome</keyword>
<proteinExistence type="predicted"/>
<gene>
    <name evidence="1" type="ordered locus">APH_0116</name>
</gene>
<dbReference type="AlphaFoldDB" id="Q2GLK8"/>
<dbReference type="EMBL" id="CP000235">
    <property type="protein sequence ID" value="ABD43756.1"/>
    <property type="molecule type" value="Genomic_DNA"/>
</dbReference>
<dbReference type="EnsemblBacteria" id="ABD43756">
    <property type="protein sequence ID" value="ABD43756"/>
    <property type="gene ID" value="APH_0116"/>
</dbReference>
<organism evidence="1 2">
    <name type="scientific">Anaplasma phagocytophilum (strain HZ)</name>
    <dbReference type="NCBI Taxonomy" id="212042"/>
    <lineage>
        <taxon>Bacteria</taxon>
        <taxon>Pseudomonadati</taxon>
        <taxon>Pseudomonadota</taxon>
        <taxon>Alphaproteobacteria</taxon>
        <taxon>Rickettsiales</taxon>
        <taxon>Anaplasmataceae</taxon>
        <taxon>Anaplasma</taxon>
        <taxon>phagocytophilum group</taxon>
    </lineage>
</organism>
<accession>Q2GLK8</accession>
<name>Q2GLK8_ANAPZ</name>
<dbReference type="PaxDb" id="212042-APH_0116"/>
<evidence type="ECO:0000313" key="1">
    <source>
        <dbReference type="EMBL" id="ABD43756.1"/>
    </source>
</evidence>
<reference evidence="1 2" key="1">
    <citation type="journal article" date="2006" name="PLoS Genet.">
        <title>Comparative genomics of emerging human ehrlichiosis agents.</title>
        <authorList>
            <person name="Dunning Hotopp J.C."/>
            <person name="Lin M."/>
            <person name="Madupu R."/>
            <person name="Crabtree J."/>
            <person name="Angiuoli S.V."/>
            <person name="Eisen J.A."/>
            <person name="Seshadri R."/>
            <person name="Ren Q."/>
            <person name="Wu M."/>
            <person name="Utterback T.R."/>
            <person name="Smith S."/>
            <person name="Lewis M."/>
            <person name="Khouri H."/>
            <person name="Zhang C."/>
            <person name="Niu H."/>
            <person name="Lin Q."/>
            <person name="Ohashi N."/>
            <person name="Zhi N."/>
            <person name="Nelson W."/>
            <person name="Brinkac L.M."/>
            <person name="Dodson R.J."/>
            <person name="Rosovitz M.J."/>
            <person name="Sundaram J."/>
            <person name="Daugherty S.C."/>
            <person name="Davidsen T."/>
            <person name="Durkin A.S."/>
            <person name="Gwinn M."/>
            <person name="Haft D.H."/>
            <person name="Selengut J.D."/>
            <person name="Sullivan S.A."/>
            <person name="Zafar N."/>
            <person name="Zhou L."/>
            <person name="Benahmed F."/>
            <person name="Forberger H."/>
            <person name="Halpin R."/>
            <person name="Mulligan S."/>
            <person name="Robinson J."/>
            <person name="White O."/>
            <person name="Rikihisa Y."/>
            <person name="Tettelin H."/>
        </authorList>
    </citation>
    <scope>NUCLEOTIDE SEQUENCE [LARGE SCALE GENOMIC DNA]</scope>
    <source>
        <strain evidence="1 2">HZ</strain>
    </source>
</reference>
<evidence type="ECO:0000313" key="2">
    <source>
        <dbReference type="Proteomes" id="UP000001943"/>
    </source>
</evidence>
<dbReference type="HOGENOM" id="CLU_2986448_0_0_5"/>
<protein>
    <submittedName>
        <fullName evidence="1">Uncharacterized protein</fullName>
    </submittedName>
</protein>
<dbReference type="KEGG" id="aph:APH_0116"/>
<dbReference type="Proteomes" id="UP000001943">
    <property type="component" value="Chromosome"/>
</dbReference>
<sequence>MLDLRCCYSGVSCMELVQGCVNTFTLQHLISKIFGAIIRHLVDTRISYLGYHFRIRVMNYVVEKLVCAFF</sequence>